<dbReference type="Gene3D" id="2.30.42.10">
    <property type="match status" value="1"/>
</dbReference>
<dbReference type="SMART" id="SM00228">
    <property type="entry name" value="PDZ"/>
    <property type="match status" value="1"/>
</dbReference>
<keyword evidence="3 5" id="KW-0378">Hydrolase</keyword>
<dbReference type="SMART" id="SM00245">
    <property type="entry name" value="TSPc"/>
    <property type="match status" value="1"/>
</dbReference>
<dbReference type="GO" id="GO:0008236">
    <property type="term" value="F:serine-type peptidase activity"/>
    <property type="evidence" value="ECO:0007669"/>
    <property type="project" value="UniProtKB-KW"/>
</dbReference>
<dbReference type="RefSeq" id="WP_059345822.1">
    <property type="nucleotide sequence ID" value="NZ_CP140570.1"/>
</dbReference>
<gene>
    <name evidence="8" type="ORF">ATB95_17150</name>
</gene>
<reference evidence="8 9" key="1">
    <citation type="submission" date="2015-11" db="EMBL/GenBank/DDBJ databases">
        <authorList>
            <person name="Nicholson A.C."/>
            <person name="Humrighouse B.W."/>
            <person name="Graziano J."/>
            <person name="Lasker B."/>
            <person name="Whitney A.M."/>
            <person name="Mcquiston J.R."/>
        </authorList>
    </citation>
    <scope>NUCLEOTIDE SEQUENCE [LARGE SCALE GENOMIC DNA]</scope>
    <source>
        <strain evidence="8 9">G4071</strain>
    </source>
</reference>
<dbReference type="AlphaFoldDB" id="A0ABD4DJ88"/>
<dbReference type="SUPFAM" id="SSF50156">
    <property type="entry name" value="PDZ domain-like"/>
    <property type="match status" value="1"/>
</dbReference>
<dbReference type="Pfam" id="PF03572">
    <property type="entry name" value="Peptidase_S41"/>
    <property type="match status" value="1"/>
</dbReference>
<proteinExistence type="inferred from homology"/>
<dbReference type="CDD" id="cd06782">
    <property type="entry name" value="cpPDZ_CPP-like"/>
    <property type="match status" value="1"/>
</dbReference>
<dbReference type="Pfam" id="PF17804">
    <property type="entry name" value="TSP_NTD"/>
    <property type="match status" value="1"/>
</dbReference>
<evidence type="ECO:0000256" key="5">
    <source>
        <dbReference type="RuleBase" id="RU004404"/>
    </source>
</evidence>
<evidence type="ECO:0000256" key="3">
    <source>
        <dbReference type="ARBA" id="ARBA00022801"/>
    </source>
</evidence>
<evidence type="ECO:0000256" key="6">
    <source>
        <dbReference type="SAM" id="SignalP"/>
    </source>
</evidence>
<sequence length="708" mass="81128">MFKKFFGFNKLLLLSSLGTLIFCFNSPQNDDEKMQTIMVSVSNTLSYLSYNAKPINDAYSQDVYKEYFEKLDPSKKYFLQSDMDEFAKYKTKLDDYLKTGDITFFKLTNERYLQRLADIEKMSQDIFAKPINLDEDEDIIMESKLKKNPTNQKEMYAEWKKFIKYNILQEMQTLNEKEESQKKKKDSAIAKKQKDTIKYEPLTLEQKKVKATGEIKDLVSSMFNRIKKRKKMDWFSASYMNSYTEVFDPHTNYFSPKDKEDFDANFSGKIIGIGAQISEKKGRLFIGPLVIGAPAWKSKQVSEGDEVLKVKSDPKKEAVNVVGMLVDEAVRLIRGAKGSEVTLTLRKKDGSVKEVKLIREEVEMEDTFAKSIVVNSPNGKKYGFIYLPSFNADFNDSKGRNASTDVKNEITKLKAQNVEGIILDLRNNGGGSLTEVVDIMGLFMNSGPVVQVRSQDGKIQVLKNKNNAPVWTGPLVLMQNELSASASEILTGAIQDYGRGVILGAPHSFGKGTVQTFVSLNRFLNTNDDYGDLKLTIQKFYRISGNSTQLEGVKSDVVMDDYFTYDEIGEKYDEHALPWDQIKSSDYKPLNTIDMAGIVKRSTERIKANKPYQLLVESAKWRQALGKEETVTLNQTKFFELMKKRKEELKKFESLTKYDNGLQFTQYQSEVERMKKDEAFSVKSKNWIKNLKRDLYLQEAMNVISEIK</sequence>
<feature type="domain" description="PDZ" evidence="7">
    <location>
        <begin position="267"/>
        <end position="348"/>
    </location>
</feature>
<feature type="chain" id="PRO_5044749443" evidence="6">
    <location>
        <begin position="30"/>
        <end position="708"/>
    </location>
</feature>
<dbReference type="Gene3D" id="3.90.226.10">
    <property type="entry name" value="2-enoyl-CoA Hydratase, Chain A, domain 1"/>
    <property type="match status" value="1"/>
</dbReference>
<dbReference type="InterPro" id="IPR005151">
    <property type="entry name" value="Tail-specific_protease"/>
</dbReference>
<dbReference type="CDD" id="cd07560">
    <property type="entry name" value="Peptidase_S41_CPP"/>
    <property type="match status" value="1"/>
</dbReference>
<evidence type="ECO:0000259" key="7">
    <source>
        <dbReference type="PROSITE" id="PS50106"/>
    </source>
</evidence>
<feature type="signal peptide" evidence="6">
    <location>
        <begin position="1"/>
        <end position="29"/>
    </location>
</feature>
<dbReference type="PROSITE" id="PS50106">
    <property type="entry name" value="PDZ"/>
    <property type="match status" value="1"/>
</dbReference>
<organism evidence="8 9">
    <name type="scientific">Elizabethkingia miricola</name>
    <name type="common">Chryseobacterium miricola</name>
    <dbReference type="NCBI Taxonomy" id="172045"/>
    <lineage>
        <taxon>Bacteria</taxon>
        <taxon>Pseudomonadati</taxon>
        <taxon>Bacteroidota</taxon>
        <taxon>Flavobacteriia</taxon>
        <taxon>Flavobacteriales</taxon>
        <taxon>Weeksellaceae</taxon>
        <taxon>Elizabethkingia</taxon>
    </lineage>
</organism>
<dbReference type="NCBIfam" id="TIGR00225">
    <property type="entry name" value="prc"/>
    <property type="match status" value="1"/>
</dbReference>
<dbReference type="Proteomes" id="UP000064412">
    <property type="component" value="Unassembled WGS sequence"/>
</dbReference>
<accession>A0ABD4DJ88</accession>
<dbReference type="GO" id="GO:0006508">
    <property type="term" value="P:proteolysis"/>
    <property type="evidence" value="ECO:0007669"/>
    <property type="project" value="UniProtKB-KW"/>
</dbReference>
<keyword evidence="4 5" id="KW-0720">Serine protease</keyword>
<evidence type="ECO:0000313" key="8">
    <source>
        <dbReference type="EMBL" id="KUY15811.1"/>
    </source>
</evidence>
<comment type="caution">
    <text evidence="8">The sequence shown here is derived from an EMBL/GenBank/DDBJ whole genome shotgun (WGS) entry which is preliminary data.</text>
</comment>
<dbReference type="Gene3D" id="3.30.750.44">
    <property type="match status" value="1"/>
</dbReference>
<protein>
    <submittedName>
        <fullName evidence="8">Carboxyl-terminal protease</fullName>
    </submittedName>
</protein>
<dbReference type="InterPro" id="IPR020992">
    <property type="entry name" value="Tail_Prtase_C"/>
</dbReference>
<evidence type="ECO:0000256" key="1">
    <source>
        <dbReference type="ARBA" id="ARBA00009179"/>
    </source>
</evidence>
<dbReference type="SUPFAM" id="SSF52096">
    <property type="entry name" value="ClpP/crotonase"/>
    <property type="match status" value="1"/>
</dbReference>
<dbReference type="InterPro" id="IPR004447">
    <property type="entry name" value="Peptidase_S41A"/>
</dbReference>
<dbReference type="InterPro" id="IPR001478">
    <property type="entry name" value="PDZ"/>
</dbReference>
<dbReference type="PANTHER" id="PTHR32060">
    <property type="entry name" value="TAIL-SPECIFIC PROTEASE"/>
    <property type="match status" value="1"/>
</dbReference>
<keyword evidence="6" id="KW-0732">Signal</keyword>
<dbReference type="PANTHER" id="PTHR32060:SF22">
    <property type="entry name" value="CARBOXYL-TERMINAL-PROCESSING PEPTIDASE 3, CHLOROPLASTIC"/>
    <property type="match status" value="1"/>
</dbReference>
<evidence type="ECO:0000313" key="9">
    <source>
        <dbReference type="Proteomes" id="UP000064412"/>
    </source>
</evidence>
<comment type="similarity">
    <text evidence="1 5">Belongs to the peptidase S41A family.</text>
</comment>
<dbReference type="EMBL" id="LNOI01000008">
    <property type="protein sequence ID" value="KUY15811.1"/>
    <property type="molecule type" value="Genomic_DNA"/>
</dbReference>
<evidence type="ECO:0000256" key="2">
    <source>
        <dbReference type="ARBA" id="ARBA00022670"/>
    </source>
</evidence>
<dbReference type="InterPro" id="IPR029045">
    <property type="entry name" value="ClpP/crotonase-like_dom_sf"/>
</dbReference>
<name>A0ABD4DJ88_ELIMR</name>
<keyword evidence="2 5" id="KW-0645">Protease</keyword>
<dbReference type="Pfam" id="PF11818">
    <property type="entry name" value="DUF3340"/>
    <property type="match status" value="1"/>
</dbReference>
<dbReference type="InterPro" id="IPR036034">
    <property type="entry name" value="PDZ_sf"/>
</dbReference>
<dbReference type="InterPro" id="IPR040573">
    <property type="entry name" value="TSP_N"/>
</dbReference>
<evidence type="ECO:0000256" key="4">
    <source>
        <dbReference type="ARBA" id="ARBA00022825"/>
    </source>
</evidence>